<protein>
    <submittedName>
        <fullName evidence="2">Uncharacterized protein</fullName>
    </submittedName>
</protein>
<dbReference type="EMBL" id="JACHJJ010000002">
    <property type="protein sequence ID" value="MBB5961713.1"/>
    <property type="molecule type" value="Genomic_DNA"/>
</dbReference>
<gene>
    <name evidence="2" type="ORF">FHS22_000970</name>
</gene>
<feature type="region of interest" description="Disordered" evidence="1">
    <location>
        <begin position="49"/>
        <end position="74"/>
    </location>
</feature>
<dbReference type="Proteomes" id="UP000562352">
    <property type="component" value="Unassembled WGS sequence"/>
</dbReference>
<proteinExistence type="predicted"/>
<comment type="caution">
    <text evidence="2">The sequence shown here is derived from an EMBL/GenBank/DDBJ whole genome shotgun (WGS) entry which is preliminary data.</text>
</comment>
<evidence type="ECO:0000313" key="2">
    <source>
        <dbReference type="EMBL" id="MBB5961713.1"/>
    </source>
</evidence>
<dbReference type="AlphaFoldDB" id="A0A841CY36"/>
<accession>A0A841CY36</accession>
<keyword evidence="3" id="KW-1185">Reference proteome</keyword>
<dbReference type="RefSeq" id="WP_184938776.1">
    <property type="nucleotide sequence ID" value="NZ_BAAAWZ010000001.1"/>
</dbReference>
<organism evidence="2 3">
    <name type="scientific">Planomonospora venezuelensis</name>
    <dbReference type="NCBI Taxonomy" id="1999"/>
    <lineage>
        <taxon>Bacteria</taxon>
        <taxon>Bacillati</taxon>
        <taxon>Actinomycetota</taxon>
        <taxon>Actinomycetes</taxon>
        <taxon>Streptosporangiales</taxon>
        <taxon>Streptosporangiaceae</taxon>
        <taxon>Planomonospora</taxon>
    </lineage>
</organism>
<name>A0A841CY36_PLAVE</name>
<reference evidence="2 3" key="1">
    <citation type="submission" date="2020-08" db="EMBL/GenBank/DDBJ databases">
        <title>Genomic Encyclopedia of Type Strains, Phase III (KMG-III): the genomes of soil and plant-associated and newly described type strains.</title>
        <authorList>
            <person name="Whitman W."/>
        </authorList>
    </citation>
    <scope>NUCLEOTIDE SEQUENCE [LARGE SCALE GENOMIC DNA]</scope>
    <source>
        <strain evidence="2 3">CECT 3303</strain>
    </source>
</reference>
<sequence>MVVERGLSEVLAGLSVEEMSVDEEGRVTIRDPEIARRLRDAVDGAAAAADATNASTCSSNGSGCRPNISRCNPA</sequence>
<evidence type="ECO:0000313" key="3">
    <source>
        <dbReference type="Proteomes" id="UP000562352"/>
    </source>
</evidence>
<evidence type="ECO:0000256" key="1">
    <source>
        <dbReference type="SAM" id="MobiDB-lite"/>
    </source>
</evidence>